<organism evidence="1 2">
    <name type="scientific">Mycolicibacterium doricum</name>
    <dbReference type="NCBI Taxonomy" id="126673"/>
    <lineage>
        <taxon>Bacteria</taxon>
        <taxon>Bacillati</taxon>
        <taxon>Actinomycetota</taxon>
        <taxon>Actinomycetes</taxon>
        <taxon>Mycobacteriales</taxon>
        <taxon>Mycobacteriaceae</taxon>
        <taxon>Mycolicibacterium</taxon>
    </lineage>
</organism>
<sequence>MISAVSAMFINTIDPLQRWWHRGQPVDWLQSARFSCDGPRAGYCVPQVTTALNKGMVPVAGQRRGHAMQVVVDG</sequence>
<dbReference type="EMBL" id="LQOS01000017">
    <property type="protein sequence ID" value="ORV43606.1"/>
    <property type="molecule type" value="Genomic_DNA"/>
</dbReference>
<dbReference type="AlphaFoldDB" id="A0A1X1TGD9"/>
<reference evidence="1 2" key="1">
    <citation type="submission" date="2016-01" db="EMBL/GenBank/DDBJ databases">
        <title>The new phylogeny of the genus Mycobacterium.</title>
        <authorList>
            <person name="Tarcisio F."/>
            <person name="Conor M."/>
            <person name="Antonella G."/>
            <person name="Elisabetta G."/>
            <person name="Giulia F.S."/>
            <person name="Sara T."/>
            <person name="Anna F."/>
            <person name="Clotilde B."/>
            <person name="Roberto B."/>
            <person name="Veronica D.S."/>
            <person name="Fabio R."/>
            <person name="Monica P."/>
            <person name="Olivier J."/>
            <person name="Enrico T."/>
            <person name="Nicola S."/>
        </authorList>
    </citation>
    <scope>NUCLEOTIDE SEQUENCE [LARGE SCALE GENOMIC DNA]</scope>
    <source>
        <strain evidence="1 2">DSM 44339</strain>
    </source>
</reference>
<name>A0A1X1TGD9_9MYCO</name>
<evidence type="ECO:0000313" key="2">
    <source>
        <dbReference type="Proteomes" id="UP000193564"/>
    </source>
</evidence>
<accession>A0A1X1TGD9</accession>
<proteinExistence type="predicted"/>
<protein>
    <submittedName>
        <fullName evidence="1">Uncharacterized protein</fullName>
    </submittedName>
</protein>
<comment type="caution">
    <text evidence="1">The sequence shown here is derived from an EMBL/GenBank/DDBJ whole genome shotgun (WGS) entry which is preliminary data.</text>
</comment>
<keyword evidence="2" id="KW-1185">Reference proteome</keyword>
<dbReference type="STRING" id="126673.AWC01_05125"/>
<evidence type="ECO:0000313" key="1">
    <source>
        <dbReference type="EMBL" id="ORV43606.1"/>
    </source>
</evidence>
<gene>
    <name evidence="1" type="ORF">AWC01_05125</name>
</gene>
<dbReference type="Proteomes" id="UP000193564">
    <property type="component" value="Unassembled WGS sequence"/>
</dbReference>